<evidence type="ECO:0000313" key="2">
    <source>
        <dbReference type="Proteomes" id="UP000194816"/>
    </source>
</evidence>
<name>A0A9X6LQW5_BACUH</name>
<proteinExistence type="predicted"/>
<comment type="caution">
    <text evidence="1">The sequence shown here is derived from an EMBL/GenBank/DDBJ whole genome shotgun (WGS) entry which is preliminary data.</text>
</comment>
<sequence>MADQQYYQLICKNGHQISFWHKLHGNSTKFCEKCGSNTIETCQNCEHPIEGYYYVSGFISLGPETFPVPFYCKHCGNPYPWTTTILENAVELVSLDEELDENAKEIIKNAIPDLLVDTPTTPLAVARYKKHIAKGSQLLKSGLHNLLSGAVTDAVNNSLFG</sequence>
<reference evidence="1 2" key="1">
    <citation type="submission" date="2016-10" db="EMBL/GenBank/DDBJ databases">
        <title>Comparative genomics of Bacillus thuringiensis reveals a path to pathogens against multiple invertebrate hosts.</title>
        <authorList>
            <person name="Zheng J."/>
            <person name="Gao Q."/>
            <person name="Liu H."/>
            <person name="Peng D."/>
            <person name="Ruan L."/>
            <person name="Sun M."/>
        </authorList>
    </citation>
    <scope>NUCLEOTIDE SEQUENCE [LARGE SCALE GENOMIC DNA]</scope>
    <source>
        <strain evidence="1">BGSC 4AU1</strain>
    </source>
</reference>
<dbReference type="RefSeq" id="WP_088114886.1">
    <property type="nucleotide sequence ID" value="NZ_MOOK01000133.1"/>
</dbReference>
<dbReference type="InterPro" id="IPR016891">
    <property type="entry name" value="DUF2321"/>
</dbReference>
<dbReference type="AlphaFoldDB" id="A0A9X6LQW5"/>
<accession>A0A9X6LQW5</accession>
<protein>
    <recommendedName>
        <fullName evidence="3">DUF2321 domain-containing protein</fullName>
    </recommendedName>
</protein>
<organism evidence="1 2">
    <name type="scientific">Bacillus thuringiensis subsp. higo</name>
    <dbReference type="NCBI Taxonomy" id="132266"/>
    <lineage>
        <taxon>Bacteria</taxon>
        <taxon>Bacillati</taxon>
        <taxon>Bacillota</taxon>
        <taxon>Bacilli</taxon>
        <taxon>Bacillales</taxon>
        <taxon>Bacillaceae</taxon>
        <taxon>Bacillus</taxon>
        <taxon>Bacillus cereus group</taxon>
    </lineage>
</organism>
<evidence type="ECO:0008006" key="3">
    <source>
        <dbReference type="Google" id="ProtNLM"/>
    </source>
</evidence>
<dbReference type="Pfam" id="PF10083">
    <property type="entry name" value="DUF2321"/>
    <property type="match status" value="1"/>
</dbReference>
<evidence type="ECO:0000313" key="1">
    <source>
        <dbReference type="EMBL" id="OUB49948.1"/>
    </source>
</evidence>
<dbReference type="EMBL" id="MOOK01000133">
    <property type="protein sequence ID" value="OUB49948.1"/>
    <property type="molecule type" value="Genomic_DNA"/>
</dbReference>
<dbReference type="Proteomes" id="UP000194816">
    <property type="component" value="Unassembled WGS sequence"/>
</dbReference>
<gene>
    <name evidence="1" type="ORF">BK716_15835</name>
</gene>